<evidence type="ECO:0000313" key="3">
    <source>
        <dbReference type="Proteomes" id="UP000679284"/>
    </source>
</evidence>
<dbReference type="AlphaFoldDB" id="A0A8J8MS16"/>
<organism evidence="2 3">
    <name type="scientific">Falsirhodobacter algicola</name>
    <dbReference type="NCBI Taxonomy" id="2692330"/>
    <lineage>
        <taxon>Bacteria</taxon>
        <taxon>Pseudomonadati</taxon>
        <taxon>Pseudomonadota</taxon>
        <taxon>Alphaproteobacteria</taxon>
        <taxon>Rhodobacterales</taxon>
        <taxon>Paracoccaceae</taxon>
        <taxon>Falsirhodobacter</taxon>
    </lineage>
</organism>
<dbReference type="KEGG" id="fap:GR316_02510"/>
<evidence type="ECO:0000256" key="1">
    <source>
        <dbReference type="SAM" id="Phobius"/>
    </source>
</evidence>
<keyword evidence="3" id="KW-1185">Reference proteome</keyword>
<reference evidence="2" key="1">
    <citation type="submission" date="2020-01" db="EMBL/GenBank/DDBJ databases">
        <authorList>
            <person name="Yang Y."/>
            <person name="Kwon Y.M."/>
        </authorList>
    </citation>
    <scope>NUCLEOTIDE SEQUENCE</scope>
    <source>
        <strain evidence="2">PG104</strain>
    </source>
</reference>
<sequence>MNPIWLLRMSQWVRHPPPMWKVILVVCVVLACFALFLIERYVGWPDWMTLQGGSRMKIRP</sequence>
<evidence type="ECO:0000313" key="2">
    <source>
        <dbReference type="EMBL" id="QUS35243.1"/>
    </source>
</evidence>
<keyword evidence="1" id="KW-0812">Transmembrane</keyword>
<dbReference type="Proteomes" id="UP000679284">
    <property type="component" value="Chromosome"/>
</dbReference>
<keyword evidence="1" id="KW-0472">Membrane</keyword>
<keyword evidence="1" id="KW-1133">Transmembrane helix</keyword>
<accession>A0A8J8MS16</accession>
<dbReference type="RefSeq" id="WP_211784489.1">
    <property type="nucleotide sequence ID" value="NZ_CP047289.1"/>
</dbReference>
<proteinExistence type="predicted"/>
<dbReference type="EMBL" id="CP047289">
    <property type="protein sequence ID" value="QUS35243.1"/>
    <property type="molecule type" value="Genomic_DNA"/>
</dbReference>
<gene>
    <name evidence="2" type="ORF">GR316_02510</name>
</gene>
<name>A0A8J8MS16_9RHOB</name>
<feature type="transmembrane region" description="Helical" evidence="1">
    <location>
        <begin position="20"/>
        <end position="38"/>
    </location>
</feature>
<protein>
    <submittedName>
        <fullName evidence="2">Uncharacterized protein</fullName>
    </submittedName>
</protein>